<evidence type="ECO:0000313" key="1">
    <source>
        <dbReference type="EMBL" id="CDX52984.1"/>
    </source>
</evidence>
<sequence>MLRHQASTAMSNCSQIYSAGIAEAWWLSEYEERGGDRGLPRRLTVSPFPWAIPGCPQG</sequence>
<name>A0A090G625_MESPL</name>
<dbReference type="AlphaFoldDB" id="A0A090G625"/>
<evidence type="ECO:0000313" key="2">
    <source>
        <dbReference type="Proteomes" id="UP000046122"/>
    </source>
</evidence>
<proteinExistence type="predicted"/>
<reference evidence="1 2" key="1">
    <citation type="submission" date="2014-08" db="EMBL/GenBank/DDBJ databases">
        <authorList>
            <person name="Moulin Lionel"/>
        </authorList>
    </citation>
    <scope>NUCLEOTIDE SEQUENCE [LARGE SCALE GENOMIC DNA]</scope>
</reference>
<gene>
    <name evidence="1" type="ORF">MPL3365_170200</name>
</gene>
<accession>A0A090G625</accession>
<dbReference type="Proteomes" id="UP000046122">
    <property type="component" value="Unassembled WGS sequence"/>
</dbReference>
<organism evidence="1 2">
    <name type="scientific">Mesorhizobium plurifarium</name>
    <dbReference type="NCBI Taxonomy" id="69974"/>
    <lineage>
        <taxon>Bacteria</taxon>
        <taxon>Pseudomonadati</taxon>
        <taxon>Pseudomonadota</taxon>
        <taxon>Alphaproteobacteria</taxon>
        <taxon>Hyphomicrobiales</taxon>
        <taxon>Phyllobacteriaceae</taxon>
        <taxon>Mesorhizobium</taxon>
    </lineage>
</organism>
<dbReference type="EMBL" id="CCNE01000009">
    <property type="protein sequence ID" value="CDX52984.1"/>
    <property type="molecule type" value="Genomic_DNA"/>
</dbReference>
<protein>
    <submittedName>
        <fullName evidence="1">Uncharacterized protein</fullName>
    </submittedName>
</protein>